<gene>
    <name evidence="1" type="ordered locus">Os01g0584800</name>
    <name evidence="1" type="ORF">OSNPB_010584800</name>
</gene>
<dbReference type="OMA" id="HAIPNSC"/>
<dbReference type="Proteomes" id="UP000059680">
    <property type="component" value="Chromosome 1"/>
</dbReference>
<evidence type="ECO:0000313" key="1">
    <source>
        <dbReference type="EMBL" id="BAS72890.1"/>
    </source>
</evidence>
<dbReference type="AlphaFoldDB" id="A0A0P0V4L0"/>
<protein>
    <submittedName>
        <fullName evidence="1">Os01g0584800 protein</fullName>
    </submittedName>
</protein>
<dbReference type="EMBL" id="AP014957">
    <property type="protein sequence ID" value="BAS72890.1"/>
    <property type="molecule type" value="Genomic_DNA"/>
</dbReference>
<organism evidence="1 2">
    <name type="scientific">Oryza sativa subsp. japonica</name>
    <name type="common">Rice</name>
    <dbReference type="NCBI Taxonomy" id="39947"/>
    <lineage>
        <taxon>Eukaryota</taxon>
        <taxon>Viridiplantae</taxon>
        <taxon>Streptophyta</taxon>
        <taxon>Embryophyta</taxon>
        <taxon>Tracheophyta</taxon>
        <taxon>Spermatophyta</taxon>
        <taxon>Magnoliopsida</taxon>
        <taxon>Liliopsida</taxon>
        <taxon>Poales</taxon>
        <taxon>Poaceae</taxon>
        <taxon>BOP clade</taxon>
        <taxon>Oryzoideae</taxon>
        <taxon>Oryzeae</taxon>
        <taxon>Oryzinae</taxon>
        <taxon>Oryza</taxon>
        <taxon>Oryza sativa</taxon>
    </lineage>
</organism>
<feature type="non-terminal residue" evidence="1">
    <location>
        <position position="1"/>
    </location>
</feature>
<reference evidence="2" key="1">
    <citation type="journal article" date="2005" name="Nature">
        <title>The map-based sequence of the rice genome.</title>
        <authorList>
            <consortium name="International rice genome sequencing project (IRGSP)"/>
            <person name="Matsumoto T."/>
            <person name="Wu J."/>
            <person name="Kanamori H."/>
            <person name="Katayose Y."/>
            <person name="Fujisawa M."/>
            <person name="Namiki N."/>
            <person name="Mizuno H."/>
            <person name="Yamamoto K."/>
            <person name="Antonio B.A."/>
            <person name="Baba T."/>
            <person name="Sakata K."/>
            <person name="Nagamura Y."/>
            <person name="Aoki H."/>
            <person name="Arikawa K."/>
            <person name="Arita K."/>
            <person name="Bito T."/>
            <person name="Chiden Y."/>
            <person name="Fujitsuka N."/>
            <person name="Fukunaka R."/>
            <person name="Hamada M."/>
            <person name="Harada C."/>
            <person name="Hayashi A."/>
            <person name="Hijishita S."/>
            <person name="Honda M."/>
            <person name="Hosokawa S."/>
            <person name="Ichikawa Y."/>
            <person name="Idonuma A."/>
            <person name="Iijima M."/>
            <person name="Ikeda M."/>
            <person name="Ikeno M."/>
            <person name="Ito K."/>
            <person name="Ito S."/>
            <person name="Ito T."/>
            <person name="Ito Y."/>
            <person name="Ito Y."/>
            <person name="Iwabuchi A."/>
            <person name="Kamiya K."/>
            <person name="Karasawa W."/>
            <person name="Kurita K."/>
            <person name="Katagiri S."/>
            <person name="Kikuta A."/>
            <person name="Kobayashi H."/>
            <person name="Kobayashi N."/>
            <person name="Machita K."/>
            <person name="Maehara T."/>
            <person name="Masukawa M."/>
            <person name="Mizubayashi T."/>
            <person name="Mukai Y."/>
            <person name="Nagasaki H."/>
            <person name="Nagata Y."/>
            <person name="Naito S."/>
            <person name="Nakashima M."/>
            <person name="Nakama Y."/>
            <person name="Nakamichi Y."/>
            <person name="Nakamura M."/>
            <person name="Meguro A."/>
            <person name="Negishi M."/>
            <person name="Ohta I."/>
            <person name="Ohta T."/>
            <person name="Okamoto M."/>
            <person name="Ono N."/>
            <person name="Saji S."/>
            <person name="Sakaguchi M."/>
            <person name="Sakai K."/>
            <person name="Shibata M."/>
            <person name="Shimokawa T."/>
            <person name="Song J."/>
            <person name="Takazaki Y."/>
            <person name="Terasawa K."/>
            <person name="Tsugane M."/>
            <person name="Tsuji K."/>
            <person name="Ueda S."/>
            <person name="Waki K."/>
            <person name="Yamagata H."/>
            <person name="Yamamoto M."/>
            <person name="Yamamoto S."/>
            <person name="Yamane H."/>
            <person name="Yoshiki S."/>
            <person name="Yoshihara R."/>
            <person name="Yukawa K."/>
            <person name="Zhong H."/>
            <person name="Yano M."/>
            <person name="Yuan Q."/>
            <person name="Ouyang S."/>
            <person name="Liu J."/>
            <person name="Jones K.M."/>
            <person name="Gansberger K."/>
            <person name="Moffat K."/>
            <person name="Hill J."/>
            <person name="Bera J."/>
            <person name="Fadrosh D."/>
            <person name="Jin S."/>
            <person name="Johri S."/>
            <person name="Kim M."/>
            <person name="Overton L."/>
            <person name="Reardon M."/>
            <person name="Tsitrin T."/>
            <person name="Vuong H."/>
            <person name="Weaver B."/>
            <person name="Ciecko A."/>
            <person name="Tallon L."/>
            <person name="Jackson J."/>
            <person name="Pai G."/>
            <person name="Aken S.V."/>
            <person name="Utterback T."/>
            <person name="Reidmuller S."/>
            <person name="Feldblyum T."/>
            <person name="Hsiao J."/>
            <person name="Zismann V."/>
            <person name="Iobst S."/>
            <person name="de Vazeille A.R."/>
            <person name="Buell C.R."/>
            <person name="Ying K."/>
            <person name="Li Y."/>
            <person name="Lu T."/>
            <person name="Huang Y."/>
            <person name="Zhao Q."/>
            <person name="Feng Q."/>
            <person name="Zhang L."/>
            <person name="Zhu J."/>
            <person name="Weng Q."/>
            <person name="Mu J."/>
            <person name="Lu Y."/>
            <person name="Fan D."/>
            <person name="Liu Y."/>
            <person name="Guan J."/>
            <person name="Zhang Y."/>
            <person name="Yu S."/>
            <person name="Liu X."/>
            <person name="Zhang Y."/>
            <person name="Hong G."/>
            <person name="Han B."/>
            <person name="Choisne N."/>
            <person name="Demange N."/>
            <person name="Orjeda G."/>
            <person name="Samain S."/>
            <person name="Cattolico L."/>
            <person name="Pelletier E."/>
            <person name="Couloux A."/>
            <person name="Segurens B."/>
            <person name="Wincker P."/>
            <person name="D'Hont A."/>
            <person name="Scarpelli C."/>
            <person name="Weissenbach J."/>
            <person name="Salanoubat M."/>
            <person name="Quetier F."/>
            <person name="Yu Y."/>
            <person name="Kim H.R."/>
            <person name="Rambo T."/>
            <person name="Currie J."/>
            <person name="Collura K."/>
            <person name="Luo M."/>
            <person name="Yang T."/>
            <person name="Ammiraju J.S.S."/>
            <person name="Engler F."/>
            <person name="Soderlund C."/>
            <person name="Wing R.A."/>
            <person name="Palmer L.E."/>
            <person name="de la Bastide M."/>
            <person name="Spiegel L."/>
            <person name="Nascimento L."/>
            <person name="Zutavern T."/>
            <person name="O'Shaughnessy A."/>
            <person name="Dike S."/>
            <person name="Dedhia N."/>
            <person name="Preston R."/>
            <person name="Balija V."/>
            <person name="McCombie W.R."/>
            <person name="Chow T."/>
            <person name="Chen H."/>
            <person name="Chung M."/>
            <person name="Chen C."/>
            <person name="Shaw J."/>
            <person name="Wu H."/>
            <person name="Hsiao K."/>
            <person name="Chao Y."/>
            <person name="Chu M."/>
            <person name="Cheng C."/>
            <person name="Hour A."/>
            <person name="Lee P."/>
            <person name="Lin S."/>
            <person name="Lin Y."/>
            <person name="Liou J."/>
            <person name="Liu S."/>
            <person name="Hsing Y."/>
            <person name="Raghuvanshi S."/>
            <person name="Mohanty A."/>
            <person name="Bharti A.K."/>
            <person name="Gaur A."/>
            <person name="Gupta V."/>
            <person name="Kumar D."/>
            <person name="Ravi V."/>
            <person name="Vij S."/>
            <person name="Kapur A."/>
            <person name="Khurana P."/>
            <person name="Khurana P."/>
            <person name="Khurana J.P."/>
            <person name="Tyagi A.K."/>
            <person name="Gaikwad K."/>
            <person name="Singh A."/>
            <person name="Dalal V."/>
            <person name="Srivastava S."/>
            <person name="Dixit A."/>
            <person name="Pal A.K."/>
            <person name="Ghazi I.A."/>
            <person name="Yadav M."/>
            <person name="Pandit A."/>
            <person name="Bhargava A."/>
            <person name="Sureshbabu K."/>
            <person name="Batra K."/>
            <person name="Sharma T.R."/>
            <person name="Mohapatra T."/>
            <person name="Singh N.K."/>
            <person name="Messing J."/>
            <person name="Nelson A.B."/>
            <person name="Fuks G."/>
            <person name="Kavchok S."/>
            <person name="Keizer G."/>
            <person name="Linton E."/>
            <person name="Llaca V."/>
            <person name="Song R."/>
            <person name="Tanyolac B."/>
            <person name="Young S."/>
            <person name="Ho-Il K."/>
            <person name="Hahn J.H."/>
            <person name="Sangsakoo G."/>
            <person name="Vanavichit A."/>
            <person name="de Mattos Luiz.A.T."/>
            <person name="Zimmer P.D."/>
            <person name="Malone G."/>
            <person name="Dellagostin O."/>
            <person name="de Oliveira A.C."/>
            <person name="Bevan M."/>
            <person name="Bancroft I."/>
            <person name="Minx P."/>
            <person name="Cordum H."/>
            <person name="Wilson R."/>
            <person name="Cheng Z."/>
            <person name="Jin W."/>
            <person name="Jiang J."/>
            <person name="Leong S.A."/>
            <person name="Iwama H."/>
            <person name="Gojobori T."/>
            <person name="Itoh T."/>
            <person name="Niimura Y."/>
            <person name="Fujii Y."/>
            <person name="Habara T."/>
            <person name="Sakai H."/>
            <person name="Sato Y."/>
            <person name="Wilson G."/>
            <person name="Kumar K."/>
            <person name="McCouch S."/>
            <person name="Juretic N."/>
            <person name="Hoen D."/>
            <person name="Wright S."/>
            <person name="Bruskiewich R."/>
            <person name="Bureau T."/>
            <person name="Miyao A."/>
            <person name="Hirochika H."/>
            <person name="Nishikawa T."/>
            <person name="Kadowaki K."/>
            <person name="Sugiura M."/>
            <person name="Burr B."/>
            <person name="Sasaki T."/>
        </authorList>
    </citation>
    <scope>NUCLEOTIDE SEQUENCE [LARGE SCALE GENOMIC DNA]</scope>
    <source>
        <strain evidence="2">cv. Nipponbare</strain>
    </source>
</reference>
<dbReference type="InParanoid" id="A0A0P0V4L0"/>
<name>A0A0P0V4L0_ORYSJ</name>
<dbReference type="PaxDb" id="39947-A0A0P0V4L0"/>
<dbReference type="Gramene" id="Os01t0584800-01">
    <property type="protein sequence ID" value="Os01t0584800-01"/>
    <property type="gene ID" value="Os01g0584800"/>
</dbReference>
<reference evidence="1 2" key="2">
    <citation type="journal article" date="2013" name="Plant Cell Physiol.">
        <title>Rice Annotation Project Database (RAP-DB): an integrative and interactive database for rice genomics.</title>
        <authorList>
            <person name="Sakai H."/>
            <person name="Lee S.S."/>
            <person name="Tanaka T."/>
            <person name="Numa H."/>
            <person name="Kim J."/>
            <person name="Kawahara Y."/>
            <person name="Wakimoto H."/>
            <person name="Yang C.C."/>
            <person name="Iwamoto M."/>
            <person name="Abe T."/>
            <person name="Yamada Y."/>
            <person name="Muto A."/>
            <person name="Inokuchi H."/>
            <person name="Ikemura T."/>
            <person name="Matsumoto T."/>
            <person name="Sasaki T."/>
            <person name="Itoh T."/>
        </authorList>
    </citation>
    <scope>NUCLEOTIDE SEQUENCE [LARGE SCALE GENOMIC DNA]</scope>
    <source>
        <strain evidence="2">cv. Nipponbare</strain>
    </source>
</reference>
<sequence length="70" mass="8321">WQVLTAYPTKHAIPNSCFVDETIESRKQSEKLIAAVDPARHAKRKLRIAAKHREHKRRKIMTMKMGRWLR</sequence>
<keyword evidence="2" id="KW-1185">Reference proteome</keyword>
<reference evidence="1 2" key="3">
    <citation type="journal article" date="2013" name="Rice">
        <title>Improvement of the Oryza sativa Nipponbare reference genome using next generation sequence and optical map data.</title>
        <authorList>
            <person name="Kawahara Y."/>
            <person name="de la Bastide M."/>
            <person name="Hamilton J.P."/>
            <person name="Kanamori H."/>
            <person name="McCombie W.R."/>
            <person name="Ouyang S."/>
            <person name="Schwartz D.C."/>
            <person name="Tanaka T."/>
            <person name="Wu J."/>
            <person name="Zhou S."/>
            <person name="Childs K.L."/>
            <person name="Davidson R.M."/>
            <person name="Lin H."/>
            <person name="Quesada-Ocampo L."/>
            <person name="Vaillancourt B."/>
            <person name="Sakai H."/>
            <person name="Lee S.S."/>
            <person name="Kim J."/>
            <person name="Numa H."/>
            <person name="Itoh T."/>
            <person name="Buell C.R."/>
            <person name="Matsumoto T."/>
        </authorList>
    </citation>
    <scope>NUCLEOTIDE SEQUENCE [LARGE SCALE GENOMIC DNA]</scope>
    <source>
        <strain evidence="2">cv. Nipponbare</strain>
    </source>
</reference>
<accession>A0A0P0V4L0</accession>
<evidence type="ECO:0000313" key="2">
    <source>
        <dbReference type="Proteomes" id="UP000059680"/>
    </source>
</evidence>
<dbReference type="STRING" id="39947.A0A0P0V4L0"/>
<dbReference type="SMR" id="A0A0P0V4L0"/>
<proteinExistence type="predicted"/>